<reference evidence="3 4" key="1">
    <citation type="submission" date="2018-08" db="EMBL/GenBank/DDBJ databases">
        <title>A genome reference for cultivated species of the human gut microbiota.</title>
        <authorList>
            <person name="Zou Y."/>
            <person name="Xue W."/>
            <person name="Luo G."/>
        </authorList>
    </citation>
    <scope>NUCLEOTIDE SEQUENCE [LARGE SCALE GENOMIC DNA]</scope>
    <source>
        <strain evidence="3 4">AF14-18</strain>
    </source>
</reference>
<dbReference type="EMBL" id="QRZM01000002">
    <property type="protein sequence ID" value="RGV77594.1"/>
    <property type="molecule type" value="Genomic_DNA"/>
</dbReference>
<evidence type="ECO:0000313" key="3">
    <source>
        <dbReference type="EMBL" id="RGV77594.1"/>
    </source>
</evidence>
<dbReference type="InterPro" id="IPR013557">
    <property type="entry name" value="AntA/B_antirep"/>
</dbReference>
<evidence type="ECO:0000256" key="1">
    <source>
        <dbReference type="SAM" id="Coils"/>
    </source>
</evidence>
<keyword evidence="1" id="KW-0175">Coiled coil</keyword>
<gene>
    <name evidence="3" type="ORF">DWW02_08000</name>
</gene>
<feature type="domain" description="AntA/AntB antirepressor" evidence="2">
    <location>
        <begin position="34"/>
        <end position="95"/>
    </location>
</feature>
<sequence>MSGIFNEVFTGRDTSRLTPIEIALGVDENGMTTAKKLYDFLELAKGQFSRWAKTNILDNPFAEEGVDYWGFDINVEGNVTQDYRITSHFAKKLSMKGNGKKAEDAREYFTKVEDGAKQMVLRMQEMSPQLQVMINMELEQKRQAKEQERQAAELKEVKENQRTIAQALIKPAEVDFRTWVNSCLSAIAESEGYLYIGSVQERHRAVRTESYERLNRKRPCRLDLKVKNAKGNAAIAGANDSQLNAINKLTVIEKDKDLRPVYEAVIREMLAAYRVNI</sequence>
<proteinExistence type="predicted"/>
<dbReference type="AlphaFoldDB" id="A0A412ZBY2"/>
<dbReference type="Proteomes" id="UP000284543">
    <property type="component" value="Unassembled WGS sequence"/>
</dbReference>
<dbReference type="RefSeq" id="WP_118018167.1">
    <property type="nucleotide sequence ID" value="NZ_JAWYGK010000004.1"/>
</dbReference>
<dbReference type="Pfam" id="PF08346">
    <property type="entry name" value="AntA"/>
    <property type="match status" value="1"/>
</dbReference>
<evidence type="ECO:0000259" key="2">
    <source>
        <dbReference type="Pfam" id="PF08346"/>
    </source>
</evidence>
<feature type="coiled-coil region" evidence="1">
    <location>
        <begin position="135"/>
        <end position="164"/>
    </location>
</feature>
<protein>
    <recommendedName>
        <fullName evidence="2">AntA/AntB antirepressor domain-containing protein</fullName>
    </recommendedName>
</protein>
<accession>A0A412ZBY2</accession>
<name>A0A412ZBY2_9FIRM</name>
<organism evidence="3 4">
    <name type="scientific">Enterocloster bolteae</name>
    <dbReference type="NCBI Taxonomy" id="208479"/>
    <lineage>
        <taxon>Bacteria</taxon>
        <taxon>Bacillati</taxon>
        <taxon>Bacillota</taxon>
        <taxon>Clostridia</taxon>
        <taxon>Lachnospirales</taxon>
        <taxon>Lachnospiraceae</taxon>
        <taxon>Enterocloster</taxon>
    </lineage>
</organism>
<evidence type="ECO:0000313" key="4">
    <source>
        <dbReference type="Proteomes" id="UP000284543"/>
    </source>
</evidence>
<comment type="caution">
    <text evidence="3">The sequence shown here is derived from an EMBL/GenBank/DDBJ whole genome shotgun (WGS) entry which is preliminary data.</text>
</comment>